<feature type="region of interest" description="Disordered" evidence="1">
    <location>
        <begin position="73"/>
        <end position="253"/>
    </location>
</feature>
<keyword evidence="2" id="KW-1133">Transmembrane helix</keyword>
<evidence type="ECO:0000256" key="1">
    <source>
        <dbReference type="SAM" id="MobiDB-lite"/>
    </source>
</evidence>
<organism evidence="3 4">
    <name type="scientific">Enhygromyxa salina</name>
    <dbReference type="NCBI Taxonomy" id="215803"/>
    <lineage>
        <taxon>Bacteria</taxon>
        <taxon>Pseudomonadati</taxon>
        <taxon>Myxococcota</taxon>
        <taxon>Polyangia</taxon>
        <taxon>Nannocystales</taxon>
        <taxon>Nannocystaceae</taxon>
        <taxon>Enhygromyxa</taxon>
    </lineage>
</organism>
<comment type="caution">
    <text evidence="3">The sequence shown here is derived from an EMBL/GenBank/DDBJ whole genome shotgun (WGS) entry which is preliminary data.</text>
</comment>
<feature type="region of interest" description="Disordered" evidence="1">
    <location>
        <begin position="1"/>
        <end position="23"/>
    </location>
</feature>
<keyword evidence="4" id="KW-1185">Reference proteome</keyword>
<feature type="transmembrane region" description="Helical" evidence="2">
    <location>
        <begin position="50"/>
        <end position="69"/>
    </location>
</feature>
<evidence type="ECO:0000313" key="3">
    <source>
        <dbReference type="EMBL" id="PRP90651.1"/>
    </source>
</evidence>
<protein>
    <submittedName>
        <fullName evidence="3">Uncharacterized protein</fullName>
    </submittedName>
</protein>
<proteinExistence type="predicted"/>
<dbReference type="Proteomes" id="UP000237968">
    <property type="component" value="Unassembled WGS sequence"/>
</dbReference>
<dbReference type="EMBL" id="PVNK01000274">
    <property type="protein sequence ID" value="PRP90651.1"/>
    <property type="molecule type" value="Genomic_DNA"/>
</dbReference>
<sequence>MTDPTSTDDLSFHETEGSPELDVSWAGAAIELDEERPSSGLEQDPTQRKWLLVGAGACALLTAAVVVVLTSSSSPSVAADIAPEPEPQPEVTVEPAAQPEVEAPSVDEAVVNPPVQARRGAASERTLAVNSRAAAPPIHSAPPPPKFADRSSPSPSPKAPVQPASKPAASKAAAAPTPTPAPDPASAPSNPLEDLPDVEGWTEMDDDALREQEPAPVAPSVDVVDEPVVEAPADEAPVDEAPVVDELPPAPAA</sequence>
<evidence type="ECO:0000256" key="2">
    <source>
        <dbReference type="SAM" id="Phobius"/>
    </source>
</evidence>
<dbReference type="AlphaFoldDB" id="A0A2S9XD90"/>
<gene>
    <name evidence="3" type="ORF">ENSA5_62690</name>
</gene>
<keyword evidence="2" id="KW-0812">Transmembrane</keyword>
<feature type="compositionally biased region" description="Acidic residues" evidence="1">
    <location>
        <begin position="223"/>
        <end position="238"/>
    </location>
</feature>
<keyword evidence="2" id="KW-0472">Membrane</keyword>
<name>A0A2S9XD90_9BACT</name>
<evidence type="ECO:0000313" key="4">
    <source>
        <dbReference type="Proteomes" id="UP000237968"/>
    </source>
</evidence>
<dbReference type="RefSeq" id="WP_146156328.1">
    <property type="nucleotide sequence ID" value="NZ_PVNK01000274.1"/>
</dbReference>
<feature type="compositionally biased region" description="Acidic residues" evidence="1">
    <location>
        <begin position="194"/>
        <end position="206"/>
    </location>
</feature>
<feature type="compositionally biased region" description="Low complexity" evidence="1">
    <location>
        <begin position="161"/>
        <end position="176"/>
    </location>
</feature>
<accession>A0A2S9XD90</accession>
<reference evidence="3 4" key="1">
    <citation type="submission" date="2018-03" db="EMBL/GenBank/DDBJ databases">
        <title>Draft Genome Sequences of the Obligatory Marine Myxobacteria Enhygromyxa salina SWB005.</title>
        <authorList>
            <person name="Poehlein A."/>
            <person name="Moghaddam J.A."/>
            <person name="Harms H."/>
            <person name="Alanjari M."/>
            <person name="Koenig G.M."/>
            <person name="Daniel R."/>
            <person name="Schaeberle T.F."/>
        </authorList>
    </citation>
    <scope>NUCLEOTIDE SEQUENCE [LARGE SCALE GENOMIC DNA]</scope>
    <source>
        <strain evidence="3 4">SWB005</strain>
    </source>
</reference>